<dbReference type="Proteomes" id="UP000676246">
    <property type="component" value="Unassembled WGS sequence"/>
</dbReference>
<reference evidence="4 5" key="1">
    <citation type="submission" date="2021-04" db="EMBL/GenBank/DDBJ databases">
        <title>The genome sequence of Ideonella sp. 3Y2.</title>
        <authorList>
            <person name="Liu Y."/>
        </authorList>
    </citation>
    <scope>NUCLEOTIDE SEQUENCE [LARGE SCALE GENOMIC DNA]</scope>
    <source>
        <strain evidence="4 5">3Y2</strain>
    </source>
</reference>
<dbReference type="AlphaFoldDB" id="A0A940YGE6"/>
<dbReference type="SUPFAM" id="SSF117281">
    <property type="entry name" value="Kelch motif"/>
    <property type="match status" value="1"/>
</dbReference>
<dbReference type="PANTHER" id="PTHR46344">
    <property type="entry name" value="OS02G0202900 PROTEIN"/>
    <property type="match status" value="1"/>
</dbReference>
<protein>
    <submittedName>
        <fullName evidence="4">Uncharacterized protein</fullName>
    </submittedName>
</protein>
<evidence type="ECO:0000256" key="3">
    <source>
        <dbReference type="SAM" id="SignalP"/>
    </source>
</evidence>
<evidence type="ECO:0000313" key="5">
    <source>
        <dbReference type="Proteomes" id="UP000676246"/>
    </source>
</evidence>
<dbReference type="EMBL" id="JAGQDD010000020">
    <property type="protein sequence ID" value="MBQ0932846.1"/>
    <property type="molecule type" value="Genomic_DNA"/>
</dbReference>
<keyword evidence="5" id="KW-1185">Reference proteome</keyword>
<dbReference type="InterPro" id="IPR037293">
    <property type="entry name" value="Gal_Oxidase_central_sf"/>
</dbReference>
<dbReference type="InterPro" id="IPR015915">
    <property type="entry name" value="Kelch-typ_b-propeller"/>
</dbReference>
<dbReference type="RefSeq" id="WP_210856551.1">
    <property type="nucleotide sequence ID" value="NZ_JAGQDD010000020.1"/>
</dbReference>
<keyword evidence="3" id="KW-0732">Signal</keyword>
<feature type="chain" id="PRO_5036737052" evidence="3">
    <location>
        <begin position="29"/>
        <end position="528"/>
    </location>
</feature>
<keyword evidence="2" id="KW-0677">Repeat</keyword>
<dbReference type="InterPro" id="IPR011043">
    <property type="entry name" value="Gal_Oxase/kelch_b-propeller"/>
</dbReference>
<gene>
    <name evidence="4" type="ORF">KAK03_20440</name>
</gene>
<feature type="signal peptide" evidence="3">
    <location>
        <begin position="1"/>
        <end position="28"/>
    </location>
</feature>
<evidence type="ECO:0000256" key="1">
    <source>
        <dbReference type="ARBA" id="ARBA00022441"/>
    </source>
</evidence>
<dbReference type="SUPFAM" id="SSF50965">
    <property type="entry name" value="Galactose oxidase, central domain"/>
    <property type="match status" value="1"/>
</dbReference>
<dbReference type="Gene3D" id="2.130.10.80">
    <property type="entry name" value="Galactose oxidase/kelch, beta-propeller"/>
    <property type="match status" value="2"/>
</dbReference>
<keyword evidence="1" id="KW-0880">Kelch repeat</keyword>
<organism evidence="4 5">
    <name type="scientific">Ideonella alba</name>
    <dbReference type="NCBI Taxonomy" id="2824118"/>
    <lineage>
        <taxon>Bacteria</taxon>
        <taxon>Pseudomonadati</taxon>
        <taxon>Pseudomonadota</taxon>
        <taxon>Betaproteobacteria</taxon>
        <taxon>Burkholderiales</taxon>
        <taxon>Sphaerotilaceae</taxon>
        <taxon>Ideonella</taxon>
    </lineage>
</organism>
<comment type="caution">
    <text evidence="4">The sequence shown here is derived from an EMBL/GenBank/DDBJ whole genome shotgun (WGS) entry which is preliminary data.</text>
</comment>
<name>A0A940YGE6_9BURK</name>
<evidence type="ECO:0000256" key="2">
    <source>
        <dbReference type="ARBA" id="ARBA00022737"/>
    </source>
</evidence>
<dbReference type="PANTHER" id="PTHR46344:SF27">
    <property type="entry name" value="KELCH REPEAT SUPERFAMILY PROTEIN"/>
    <property type="match status" value="1"/>
</dbReference>
<evidence type="ECO:0000313" key="4">
    <source>
        <dbReference type="EMBL" id="MBQ0932846.1"/>
    </source>
</evidence>
<sequence>MPALKSSKTLACALTLASLACAPLSAAAASWTPVARTPPNSVETMLLLTDGTVLAHSYDGPGNIWLKLSPDANGNYANGRWSRVAGMGTNRLYFASHVLRSGDVWVLGGEYSGPNLDANWTNTGEWYDTLRNVWTPIAPHPEANFGDVPTMLLDKDRILAGSLFNRSTYLYDIASNSWTRAADKAYDDSSDEETYVKLPGGKVMVYDLFRSIATGGGYAEVYDPKTGLWSGRSPSDGTAAGSIPQLSSPAMGYEIGGALALRSRDRGGRVITIGATGHTALYDVASNTWSAGPDIIGTLPNGAQGLFGAVDAPAAALPDGRVMLAADASPSTGTAFSGPTQLFTYNPAKNTIQPLSPALPVTLGDPAFVHRMLVLPTGQVLFTRGGTDVWIYTADGAPPDKARPTVETVRYDGKGRFTLSGRQLTGANAGSTYGDDAESDENYPIVRFGQPGGSSVWYGRTSNWKSTDVQVRKITSTRFTLKTGTPAGLVSLAVSAAGVESLPVCLTLTADQVAGTGSAADIPLQTCP</sequence>
<accession>A0A940YGE6</accession>
<dbReference type="PROSITE" id="PS51257">
    <property type="entry name" value="PROKAR_LIPOPROTEIN"/>
    <property type="match status" value="1"/>
</dbReference>
<proteinExistence type="predicted"/>